<dbReference type="Proteomes" id="UP001208794">
    <property type="component" value="Unassembled WGS sequence"/>
</dbReference>
<protein>
    <submittedName>
        <fullName evidence="1">Three-Cys-motif partner protein TcmP</fullName>
    </submittedName>
</protein>
<organism evidence="1 2">
    <name type="scientific">Leptospira paudalimensis</name>
    <dbReference type="NCBI Taxonomy" id="2950024"/>
    <lineage>
        <taxon>Bacteria</taxon>
        <taxon>Pseudomonadati</taxon>
        <taxon>Spirochaetota</taxon>
        <taxon>Spirochaetia</taxon>
        <taxon>Leptospirales</taxon>
        <taxon>Leptospiraceae</taxon>
        <taxon>Leptospira</taxon>
    </lineage>
</organism>
<reference evidence="1 2" key="1">
    <citation type="submission" date="2022-06" db="EMBL/GenBank/DDBJ databases">
        <title>Leptospira isolates from biofilms formed at urban environments.</title>
        <authorList>
            <person name="Ribeiro P.S."/>
            <person name="Sousa T."/>
            <person name="Carvalho N."/>
            <person name="Aburjaile F."/>
            <person name="Neves F."/>
            <person name="Oliveira D."/>
            <person name="Blanco L."/>
            <person name="Lima J."/>
            <person name="Costa F."/>
            <person name="Brenig B."/>
            <person name="Soares S."/>
            <person name="Ramos R."/>
            <person name="Goes-Neto A."/>
            <person name="Matiuzzi M."/>
            <person name="Azevedo V."/>
            <person name="Ristow P."/>
        </authorList>
    </citation>
    <scope>NUCLEOTIDE SEQUENCE [LARGE SCALE GENOMIC DNA]</scope>
    <source>
        <strain evidence="1 2">VSF14</strain>
    </source>
</reference>
<evidence type="ECO:0000313" key="1">
    <source>
        <dbReference type="EMBL" id="MCW7503265.1"/>
    </source>
</evidence>
<proteinExistence type="predicted"/>
<comment type="caution">
    <text evidence="1">The sequence shown here is derived from an EMBL/GenBank/DDBJ whole genome shotgun (WGS) entry which is preliminary data.</text>
</comment>
<gene>
    <name evidence="1" type="primary">tcmP</name>
    <name evidence="1" type="ORF">ND855_03935</name>
</gene>
<name>A0ABT3M4E8_9LEPT</name>
<dbReference type="RefSeq" id="WP_265357274.1">
    <property type="nucleotide sequence ID" value="NZ_JAMQPR010000001.1"/>
</dbReference>
<dbReference type="EMBL" id="JAMQPR010000001">
    <property type="protein sequence ID" value="MCW7503265.1"/>
    <property type="molecule type" value="Genomic_DNA"/>
</dbReference>
<sequence length="377" mass="44085">MSEDINANPFDDATKDKLDLFQNCFKEWFPTLLHNIYCEKLYVFDFFAGSGIDSDGNFGSPLILLKEAMGENRMHCSRDSAKKVKFVFNEIRKKKSELLNANVNSYIETCLDNCKLDQCVYDIKVKRNKFRDLFLAEDMNRILRDPKIAKFVLLDQYGFKEIDEQVFSKLVASPTTDFIFFITSSFLKRFQEHPYIQKYFESNRIDFNESEPKYCHSVVADYYRSLIPLSKEYFIHHFTIKKGSNYYGLIFGTNHSLGMEKFLKVCWEKDPQAGESNFYIHGDFDKSSLFYTENNTIKKEKYKSVLVHEILEGKVKNNKAGLHHALKNSMLPKVYVEVIEELSENNPRVKIIGKFNRKTTGIHKLKDSDIYTIEVIS</sequence>
<accession>A0ABT3M4E8</accession>
<dbReference type="NCBIfam" id="TIGR04474">
    <property type="entry name" value="tcm_partner"/>
    <property type="match status" value="1"/>
</dbReference>
<evidence type="ECO:0000313" key="2">
    <source>
        <dbReference type="Proteomes" id="UP001208794"/>
    </source>
</evidence>
<keyword evidence="2" id="KW-1185">Reference proteome</keyword>
<dbReference type="InterPro" id="IPR031009">
    <property type="entry name" value="Tcm_partner"/>
</dbReference>